<dbReference type="InterPro" id="IPR028002">
    <property type="entry name" value="Myb_DNA-bind_5"/>
</dbReference>
<dbReference type="GO" id="GO:0005634">
    <property type="term" value="C:nucleus"/>
    <property type="evidence" value="ECO:0007669"/>
    <property type="project" value="TreeGrafter"/>
</dbReference>
<evidence type="ECO:0000256" key="2">
    <source>
        <dbReference type="ARBA" id="ARBA00016807"/>
    </source>
</evidence>
<dbReference type="PANTHER" id="PTHR23098:SF16">
    <property type="entry name" value="REGULATORY PROTEIN ZESTE"/>
    <property type="match status" value="1"/>
</dbReference>
<gene>
    <name evidence="7" type="primary">jg18212</name>
    <name evidence="7" type="ORF">PAEG_LOCUS1527</name>
</gene>
<proteinExistence type="predicted"/>
<comment type="function">
    <text evidence="5">Involved in transvection phenomena (= synapsis-dependent gene expression), where the synaptic pairing of chromosomes carrying genes with which zeste interacts influences the expression of these genes. Zeste binds to DNA and stimulates transcription from a nearby promoter.</text>
</comment>
<comment type="subunit">
    <text evidence="1">Self-associates forming complexes of several hundred monomers.</text>
</comment>
<evidence type="ECO:0000313" key="7">
    <source>
        <dbReference type="EMBL" id="CAH2209125.1"/>
    </source>
</evidence>
<evidence type="ECO:0000256" key="4">
    <source>
        <dbReference type="ARBA" id="ARBA00023163"/>
    </source>
</evidence>
<protein>
    <recommendedName>
        <fullName evidence="2">Regulatory protein zeste</fullName>
    </recommendedName>
</protein>
<keyword evidence="3" id="KW-0805">Transcription regulation</keyword>
<comment type="caution">
    <text evidence="7">The sequence shown here is derived from an EMBL/GenBank/DDBJ whole genome shotgun (WGS) entry which is preliminary data.</text>
</comment>
<feature type="non-terminal residue" evidence="7">
    <location>
        <position position="163"/>
    </location>
</feature>
<feature type="domain" description="Myb/SANT-like DNA-binding" evidence="6">
    <location>
        <begin position="17"/>
        <end position="91"/>
    </location>
</feature>
<name>A0A8S4QFY9_9NEOP</name>
<dbReference type="PANTHER" id="PTHR23098">
    <property type="entry name" value="AGAP001331-PA-RELATED"/>
    <property type="match status" value="1"/>
</dbReference>
<dbReference type="AlphaFoldDB" id="A0A8S4QFY9"/>
<evidence type="ECO:0000256" key="5">
    <source>
        <dbReference type="ARBA" id="ARBA00025466"/>
    </source>
</evidence>
<evidence type="ECO:0000256" key="3">
    <source>
        <dbReference type="ARBA" id="ARBA00023015"/>
    </source>
</evidence>
<reference evidence="7" key="1">
    <citation type="submission" date="2022-03" db="EMBL/GenBank/DDBJ databases">
        <authorList>
            <person name="Lindestad O."/>
        </authorList>
    </citation>
    <scope>NUCLEOTIDE SEQUENCE</scope>
</reference>
<keyword evidence="4" id="KW-0804">Transcription</keyword>
<evidence type="ECO:0000313" key="8">
    <source>
        <dbReference type="Proteomes" id="UP000838756"/>
    </source>
</evidence>
<dbReference type="OrthoDB" id="7478883at2759"/>
<keyword evidence="8" id="KW-1185">Reference proteome</keyword>
<sequence>MEDDNQEDRSSSVAYHRSPIFRKNEVKALVDQITRHKSIILNKCTNSSTNQAKEEAWEKICKEINKQGFEHKRTVEVLKTKWLNLKREAKKVAKNIIDANCSDINNVLAQIVMIINENEANSSASEVYQEDKCALKLKAMNGMCSEDFSLVNNPSQVKLPVFR</sequence>
<organism evidence="7 8">
    <name type="scientific">Pararge aegeria aegeria</name>
    <dbReference type="NCBI Taxonomy" id="348720"/>
    <lineage>
        <taxon>Eukaryota</taxon>
        <taxon>Metazoa</taxon>
        <taxon>Ecdysozoa</taxon>
        <taxon>Arthropoda</taxon>
        <taxon>Hexapoda</taxon>
        <taxon>Insecta</taxon>
        <taxon>Pterygota</taxon>
        <taxon>Neoptera</taxon>
        <taxon>Endopterygota</taxon>
        <taxon>Lepidoptera</taxon>
        <taxon>Glossata</taxon>
        <taxon>Ditrysia</taxon>
        <taxon>Papilionoidea</taxon>
        <taxon>Nymphalidae</taxon>
        <taxon>Satyrinae</taxon>
        <taxon>Satyrini</taxon>
        <taxon>Parargina</taxon>
        <taxon>Pararge</taxon>
    </lineage>
</organism>
<accession>A0A8S4QFY9</accession>
<dbReference type="Proteomes" id="UP000838756">
    <property type="component" value="Unassembled WGS sequence"/>
</dbReference>
<dbReference type="Pfam" id="PF13873">
    <property type="entry name" value="Myb_DNA-bind_5"/>
    <property type="match status" value="1"/>
</dbReference>
<evidence type="ECO:0000259" key="6">
    <source>
        <dbReference type="Pfam" id="PF13873"/>
    </source>
</evidence>
<evidence type="ECO:0000256" key="1">
    <source>
        <dbReference type="ARBA" id="ARBA00011764"/>
    </source>
</evidence>
<dbReference type="EMBL" id="CAKXAJ010005381">
    <property type="protein sequence ID" value="CAH2209125.1"/>
    <property type="molecule type" value="Genomic_DNA"/>
</dbReference>